<dbReference type="Pfam" id="PF01549">
    <property type="entry name" value="ShK"/>
    <property type="match status" value="4"/>
</dbReference>
<evidence type="ECO:0000259" key="3">
    <source>
        <dbReference type="PROSITE" id="PS51670"/>
    </source>
</evidence>
<name>A0AAE9A0I8_CAEBR</name>
<dbReference type="PANTHER" id="PTHR21724:SF104">
    <property type="entry name" value="SHKT DOMAIN-CONTAINING PROTEIN"/>
    <property type="match status" value="1"/>
</dbReference>
<dbReference type="EMBL" id="CP090895">
    <property type="protein sequence ID" value="ULT87168.1"/>
    <property type="molecule type" value="Genomic_DNA"/>
</dbReference>
<dbReference type="SMART" id="SM00254">
    <property type="entry name" value="ShKT"/>
    <property type="match status" value="4"/>
</dbReference>
<dbReference type="Gene3D" id="1.10.10.1870">
    <property type="entry name" value="ShTK domain-like"/>
    <property type="match status" value="1"/>
</dbReference>
<evidence type="ECO:0000256" key="1">
    <source>
        <dbReference type="PROSITE-ProRule" id="PRU01005"/>
    </source>
</evidence>
<evidence type="ECO:0000256" key="2">
    <source>
        <dbReference type="SAM" id="SignalP"/>
    </source>
</evidence>
<dbReference type="Gene3D" id="1.10.10.1940">
    <property type="match status" value="2"/>
</dbReference>
<dbReference type="Proteomes" id="UP000827892">
    <property type="component" value="Chromosome V"/>
</dbReference>
<reference evidence="4 5" key="1">
    <citation type="submission" date="2022-02" db="EMBL/GenBank/DDBJ databases">
        <title>Chromosome-level reference genomes for two strains of Caenorhabditis briggsae: an improved platform for comparative genomics.</title>
        <authorList>
            <person name="Stevens L."/>
            <person name="Andersen E.C."/>
        </authorList>
    </citation>
    <scope>NUCLEOTIDE SEQUENCE [LARGE SCALE GENOMIC DNA]</scope>
    <source>
        <strain evidence="4">QX1410_ONT</strain>
        <tissue evidence="4">Whole-organism</tissue>
    </source>
</reference>
<evidence type="ECO:0000313" key="4">
    <source>
        <dbReference type="EMBL" id="ULT87168.1"/>
    </source>
</evidence>
<gene>
    <name evidence="4" type="ORF">L3Y34_006746</name>
</gene>
<keyword evidence="2" id="KW-0732">Signal</keyword>
<protein>
    <recommendedName>
        <fullName evidence="3">ShKT domain-containing protein</fullName>
    </recommendedName>
</protein>
<organism evidence="4 5">
    <name type="scientific">Caenorhabditis briggsae</name>
    <dbReference type="NCBI Taxonomy" id="6238"/>
    <lineage>
        <taxon>Eukaryota</taxon>
        <taxon>Metazoa</taxon>
        <taxon>Ecdysozoa</taxon>
        <taxon>Nematoda</taxon>
        <taxon>Chromadorea</taxon>
        <taxon>Rhabditida</taxon>
        <taxon>Rhabditina</taxon>
        <taxon>Rhabditomorpha</taxon>
        <taxon>Rhabditoidea</taxon>
        <taxon>Rhabditidae</taxon>
        <taxon>Peloderinae</taxon>
        <taxon>Caenorhabditis</taxon>
    </lineage>
</organism>
<comment type="caution">
    <text evidence="1">Lacks conserved residue(s) required for the propagation of feature annotation.</text>
</comment>
<accession>A0AAE9A0I8</accession>
<dbReference type="AlphaFoldDB" id="A0AAE9A0I8"/>
<feature type="domain" description="ShKT" evidence="3">
    <location>
        <begin position="218"/>
        <end position="259"/>
    </location>
</feature>
<proteinExistence type="predicted"/>
<evidence type="ECO:0000313" key="5">
    <source>
        <dbReference type="Proteomes" id="UP000827892"/>
    </source>
</evidence>
<dbReference type="PROSITE" id="PS51670">
    <property type="entry name" value="SHKT"/>
    <property type="match status" value="1"/>
</dbReference>
<feature type="chain" id="PRO_5042134382" description="ShKT domain-containing protein" evidence="2">
    <location>
        <begin position="25"/>
        <end position="259"/>
    </location>
</feature>
<dbReference type="InterPro" id="IPR003582">
    <property type="entry name" value="ShKT_dom"/>
</dbReference>
<sequence length="259" mass="27394">MYQLVLYNMLFLFSFLLVFFSANAAISGDLNCTTYNGTSFVYTPAAVACSNLISDAACEVLYVDPDTTAGYPSAGTDAERPLACYTTATTTPAAVVQDMKTAALDTCPKTCGLCCQTDAYNCANVAYPRLDCSTITTAQCNSIIWRSIIATDCPSACGFCNEGGCVDAVVDCATDISICTTVGMQDFVNTYCQRTCGRCPSSTTYSSTTTASSSSSTCTSYNADSSSHCADWAANGFCTNTFYTSAQRKSYCASTCKIC</sequence>
<dbReference type="PANTHER" id="PTHR21724">
    <property type="entry name" value="SHKT DOMAIN-CONTAINING PROTEIN"/>
    <property type="match status" value="1"/>
</dbReference>
<feature type="signal peptide" evidence="2">
    <location>
        <begin position="1"/>
        <end position="24"/>
    </location>
</feature>